<evidence type="ECO:0000256" key="4">
    <source>
        <dbReference type="ARBA" id="ARBA00022448"/>
    </source>
</evidence>
<keyword evidence="5 13" id="KW-1003">Cell membrane</keyword>
<dbReference type="InterPro" id="IPR019998">
    <property type="entry name" value="Membr_insert_YidC"/>
</dbReference>
<organism evidence="17 18">
    <name type="scientific">Bradyrhizobium ontarionense</name>
    <dbReference type="NCBI Taxonomy" id="2898149"/>
    <lineage>
        <taxon>Bacteria</taxon>
        <taxon>Pseudomonadati</taxon>
        <taxon>Pseudomonadota</taxon>
        <taxon>Alphaproteobacteria</taxon>
        <taxon>Hyphomicrobiales</taxon>
        <taxon>Nitrobacteraceae</taxon>
        <taxon>Bradyrhizobium</taxon>
    </lineage>
</organism>
<dbReference type="CDD" id="cd20070">
    <property type="entry name" value="5TM_YidC_Alb3"/>
    <property type="match status" value="1"/>
</dbReference>
<evidence type="ECO:0000256" key="14">
    <source>
        <dbReference type="SAM" id="MobiDB-lite"/>
    </source>
</evidence>
<feature type="transmembrane region" description="Helical" evidence="13">
    <location>
        <begin position="397"/>
        <end position="416"/>
    </location>
</feature>
<evidence type="ECO:0000256" key="7">
    <source>
        <dbReference type="ARBA" id="ARBA00022927"/>
    </source>
</evidence>
<evidence type="ECO:0000256" key="8">
    <source>
        <dbReference type="ARBA" id="ARBA00022989"/>
    </source>
</evidence>
<feature type="domain" description="Membrane insertase YidC N-terminal" evidence="16">
    <location>
        <begin position="96"/>
        <end position="385"/>
    </location>
</feature>
<evidence type="ECO:0000256" key="5">
    <source>
        <dbReference type="ARBA" id="ARBA00022475"/>
    </source>
</evidence>
<dbReference type="CDD" id="cd19961">
    <property type="entry name" value="EcYidC-like_peri"/>
    <property type="match status" value="1"/>
</dbReference>
<feature type="compositionally biased region" description="Low complexity" evidence="14">
    <location>
        <begin position="47"/>
        <end position="80"/>
    </location>
</feature>
<dbReference type="RefSeq" id="WP_231318381.1">
    <property type="nucleotide sequence ID" value="NZ_CP088156.1"/>
</dbReference>
<comment type="function">
    <text evidence="13">Required for the insertion and/or proper folding and/or complex formation of integral membrane proteins into the membrane. Involved in integration of membrane proteins that insert both dependently and independently of the Sec translocase complex, as well as at least some lipoproteins. Aids folding of multispanning membrane proteins.</text>
</comment>
<dbReference type="NCBIfam" id="NF002353">
    <property type="entry name" value="PRK01318.1-4"/>
    <property type="match status" value="1"/>
</dbReference>
<sequence length="621" mass="68761">MTDNRNTIFAVILSGLVLILWQVFYNGPQMEKQRAQAQMQAELAKKQAPAPQPDGTPAATPQPGAAATGNPNVPGGAAPAAGAVLPREAAIAASPRVKIDTPRLTGSIALKGARIDDLALVQYRDTVDPTSPAIVLFSPSNTATPYYAEFGWVSAPGAKAQAPDPSTVWQQDGSNALTSATPVKLTYDNGQGLTFRRTIAVDDHYLFSIKDEVTNTGSAPATLYPYGLISRHGTPHVSGYYILHEGLIGYLGEKGLQEYTYKKIDDDKNAEFTVTDAWMGITDKYWAAALLPASDAHLKARYQSNLVDNVRRYQTDYLQDAQTVAPGATNTVSTRLFAGAKEAGVVGINFPVGGLGGYNQKLGLNHFDLLIDWGWFYFLTKPMFLALDFFYRFFGNFGISILLVTVLVKLLFFPLANKSYASMAKMKAIQPQLQALKERFPDDRMKQQQEMMEIYKKEKINPIAGCLPVALQIPVFFSLYKVLFVTIEMRHAPFYGWIKDLSAPDPTNLFTLFGLIPFDPTQLPLFGHYLALGIWPIIMGITMWFQMKLNPTPPDPTQAMIFNWMPLIFTFMLAGFPAGLVIYWAWNNTLSVLQQGFIMRRNGVKVELFDNIRGTFKKKTA</sequence>
<dbReference type="NCBIfam" id="TIGR03593">
    <property type="entry name" value="yidC_nterm"/>
    <property type="match status" value="1"/>
</dbReference>
<evidence type="ECO:0000256" key="3">
    <source>
        <dbReference type="ARBA" id="ARBA00015325"/>
    </source>
</evidence>
<gene>
    <name evidence="13 17" type="primary">yidC</name>
    <name evidence="17" type="ORF">LQG66_25360</name>
</gene>
<accession>A0ABY3R6F5</accession>
<evidence type="ECO:0000256" key="6">
    <source>
        <dbReference type="ARBA" id="ARBA00022692"/>
    </source>
</evidence>
<feature type="domain" description="Membrane insertase YidC/Oxa/ALB C-terminal" evidence="15">
    <location>
        <begin position="397"/>
        <end position="600"/>
    </location>
</feature>
<name>A0ABY3R6F5_9BRAD</name>
<keyword evidence="6 13" id="KW-0812">Transmembrane</keyword>
<keyword evidence="10 13" id="KW-0143">Chaperone</keyword>
<dbReference type="Proteomes" id="UP001431010">
    <property type="component" value="Chromosome"/>
</dbReference>
<evidence type="ECO:0000256" key="12">
    <source>
        <dbReference type="ARBA" id="ARBA00033342"/>
    </source>
</evidence>
<dbReference type="PRINTS" id="PR01900">
    <property type="entry name" value="YIDCPROTEIN"/>
</dbReference>
<keyword evidence="18" id="KW-1185">Reference proteome</keyword>
<proteinExistence type="inferred from homology"/>
<keyword evidence="4 13" id="KW-0813">Transport</keyword>
<dbReference type="PANTHER" id="PTHR12428">
    <property type="entry name" value="OXA1"/>
    <property type="match status" value="1"/>
</dbReference>
<dbReference type="NCBIfam" id="TIGR03592">
    <property type="entry name" value="yidC_oxa1_cterm"/>
    <property type="match status" value="1"/>
</dbReference>
<dbReference type="PRINTS" id="PR00701">
    <property type="entry name" value="60KDINNERMP"/>
</dbReference>
<reference evidence="17" key="1">
    <citation type="journal article" date="2024" name="Antonie Van Leeuwenhoek">
        <title>Bradyrhizobium ontarionense sp. nov., a novel bacterial symbiont isolated from Aeschynomene indica (Indian jointvetch), harbours photosynthesis, nitrogen fixation and nitrous oxide (N2O) reductase genes.</title>
        <authorList>
            <person name="Bromfield E.S.P."/>
            <person name="Cloutier S."/>
        </authorList>
    </citation>
    <scope>NUCLEOTIDE SEQUENCE</scope>
    <source>
        <strain evidence="17">A19</strain>
    </source>
</reference>
<evidence type="ECO:0000256" key="13">
    <source>
        <dbReference type="HAMAP-Rule" id="MF_01810"/>
    </source>
</evidence>
<evidence type="ECO:0000256" key="10">
    <source>
        <dbReference type="ARBA" id="ARBA00023186"/>
    </source>
</evidence>
<dbReference type="InterPro" id="IPR028053">
    <property type="entry name" value="Membr_insert_YidC_N"/>
</dbReference>
<dbReference type="InterPro" id="IPR047196">
    <property type="entry name" value="YidC_ALB_C"/>
</dbReference>
<protein>
    <recommendedName>
        <fullName evidence="3 13">Membrane protein insertase YidC</fullName>
    </recommendedName>
    <alternativeName>
        <fullName evidence="12 13">Foldase YidC</fullName>
    </alternativeName>
    <alternativeName>
        <fullName evidence="11 13">Membrane integrase YidC</fullName>
    </alternativeName>
    <alternativeName>
        <fullName evidence="13">Membrane protein YidC</fullName>
    </alternativeName>
</protein>
<dbReference type="InterPro" id="IPR038221">
    <property type="entry name" value="YidC_periplasmic_sf"/>
</dbReference>
<dbReference type="Gene3D" id="2.70.98.90">
    <property type="match status" value="1"/>
</dbReference>
<evidence type="ECO:0000256" key="2">
    <source>
        <dbReference type="ARBA" id="ARBA00010527"/>
    </source>
</evidence>
<evidence type="ECO:0000256" key="1">
    <source>
        <dbReference type="ARBA" id="ARBA00004429"/>
    </source>
</evidence>
<feature type="transmembrane region" description="Helical" evidence="13">
    <location>
        <begin position="6"/>
        <end position="25"/>
    </location>
</feature>
<comment type="similarity">
    <text evidence="2 13">Belongs to the OXA1/ALB3/YidC family. Type 1 subfamily.</text>
</comment>
<feature type="transmembrane region" description="Helical" evidence="13">
    <location>
        <begin position="566"/>
        <end position="586"/>
    </location>
</feature>
<evidence type="ECO:0000256" key="11">
    <source>
        <dbReference type="ARBA" id="ARBA00033245"/>
    </source>
</evidence>
<evidence type="ECO:0000259" key="15">
    <source>
        <dbReference type="Pfam" id="PF02096"/>
    </source>
</evidence>
<dbReference type="PANTHER" id="PTHR12428:SF65">
    <property type="entry name" value="CYTOCHROME C OXIDASE ASSEMBLY PROTEIN COX18, MITOCHONDRIAL"/>
    <property type="match status" value="1"/>
</dbReference>
<dbReference type="EMBL" id="CP088156">
    <property type="protein sequence ID" value="UFZ02594.1"/>
    <property type="molecule type" value="Genomic_DNA"/>
</dbReference>
<feature type="transmembrane region" description="Helical" evidence="13">
    <location>
        <begin position="526"/>
        <end position="545"/>
    </location>
</feature>
<comment type="subunit">
    <text evidence="13">Interacts with the Sec translocase complex via SecD. Specifically interacts with transmembrane segments of nascent integral membrane proteins during membrane integration.</text>
</comment>
<keyword evidence="8 13" id="KW-1133">Transmembrane helix</keyword>
<evidence type="ECO:0000313" key="17">
    <source>
        <dbReference type="EMBL" id="UFZ02594.1"/>
    </source>
</evidence>
<evidence type="ECO:0000259" key="16">
    <source>
        <dbReference type="Pfam" id="PF14849"/>
    </source>
</evidence>
<comment type="subcellular location">
    <subcellularLocation>
        <location evidence="1">Cell inner membrane</location>
        <topology evidence="1">Multi-pass membrane protein</topology>
    </subcellularLocation>
    <subcellularLocation>
        <location evidence="13">Cell membrane</location>
        <topology evidence="13">Multi-pass membrane protein</topology>
    </subcellularLocation>
</comment>
<dbReference type="InterPro" id="IPR028055">
    <property type="entry name" value="YidC/Oxa/ALB_C"/>
</dbReference>
<keyword evidence="9 13" id="KW-0472">Membrane</keyword>
<dbReference type="Pfam" id="PF02096">
    <property type="entry name" value="60KD_IMP"/>
    <property type="match status" value="1"/>
</dbReference>
<evidence type="ECO:0000256" key="9">
    <source>
        <dbReference type="ARBA" id="ARBA00023136"/>
    </source>
</evidence>
<evidence type="ECO:0000313" key="18">
    <source>
        <dbReference type="Proteomes" id="UP001431010"/>
    </source>
</evidence>
<dbReference type="Pfam" id="PF14849">
    <property type="entry name" value="YidC_periplas"/>
    <property type="match status" value="1"/>
</dbReference>
<dbReference type="InterPro" id="IPR001708">
    <property type="entry name" value="YidC/ALB3/OXA1/COX18"/>
</dbReference>
<dbReference type="HAMAP" id="MF_01810">
    <property type="entry name" value="YidC_type1"/>
    <property type="match status" value="1"/>
</dbReference>
<keyword evidence="7 13" id="KW-0653">Protein transport</keyword>
<feature type="region of interest" description="Disordered" evidence="14">
    <location>
        <begin position="37"/>
        <end position="80"/>
    </location>
</feature>